<evidence type="ECO:0000256" key="6">
    <source>
        <dbReference type="ARBA" id="ARBA00023118"/>
    </source>
</evidence>
<keyword evidence="2 9" id="KW-0548">Nucleotidyltransferase</keyword>
<dbReference type="RefSeq" id="WP_379878650.1">
    <property type="nucleotide sequence ID" value="NZ_JBHPON010000001.1"/>
</dbReference>
<dbReference type="EC" id="2.7.7.49" evidence="9"/>
<dbReference type="SUPFAM" id="SSF56672">
    <property type="entry name" value="DNA/RNA polymerases"/>
    <property type="match status" value="1"/>
</dbReference>
<comment type="caution">
    <text evidence="9">The sequence shown here is derived from an EMBL/GenBank/DDBJ whole genome shotgun (WGS) entry which is preliminary data.</text>
</comment>
<name>A0ABW1KZA4_9PROT</name>
<protein>
    <submittedName>
        <fullName evidence="9">Reverse transcriptase family protein</fullName>
        <ecNumber evidence="9">2.7.7.49</ecNumber>
    </submittedName>
</protein>
<dbReference type="Pfam" id="PF00078">
    <property type="entry name" value="RVT_1"/>
    <property type="match status" value="1"/>
</dbReference>
<keyword evidence="5 9" id="KW-0695">RNA-directed DNA polymerase</keyword>
<dbReference type="CDD" id="cd03487">
    <property type="entry name" value="RT_Bac_retron_II"/>
    <property type="match status" value="1"/>
</dbReference>
<keyword evidence="6" id="KW-0051">Antiviral defense</keyword>
<organism evidence="9 10">
    <name type="scientific">Hyphococcus aureus</name>
    <dbReference type="NCBI Taxonomy" id="2666033"/>
    <lineage>
        <taxon>Bacteria</taxon>
        <taxon>Pseudomonadati</taxon>
        <taxon>Pseudomonadota</taxon>
        <taxon>Alphaproteobacteria</taxon>
        <taxon>Parvularculales</taxon>
        <taxon>Parvularculaceae</taxon>
        <taxon>Hyphococcus</taxon>
    </lineage>
</organism>
<keyword evidence="10" id="KW-1185">Reference proteome</keyword>
<evidence type="ECO:0000259" key="8">
    <source>
        <dbReference type="PROSITE" id="PS50878"/>
    </source>
</evidence>
<dbReference type="InterPro" id="IPR043502">
    <property type="entry name" value="DNA/RNA_pol_sf"/>
</dbReference>
<evidence type="ECO:0000256" key="3">
    <source>
        <dbReference type="ARBA" id="ARBA00022723"/>
    </source>
</evidence>
<reference evidence="9 10" key="1">
    <citation type="submission" date="2024-09" db="EMBL/GenBank/DDBJ databases">
        <authorList>
            <person name="Zhang Z.-H."/>
        </authorList>
    </citation>
    <scope>NUCLEOTIDE SEQUENCE [LARGE SCALE GENOMIC DNA]</scope>
    <source>
        <strain evidence="9 10">HHTR114</strain>
    </source>
</reference>
<evidence type="ECO:0000256" key="4">
    <source>
        <dbReference type="ARBA" id="ARBA00022842"/>
    </source>
</evidence>
<comment type="similarity">
    <text evidence="7">Belongs to the bacterial reverse transcriptase family.</text>
</comment>
<evidence type="ECO:0000313" key="10">
    <source>
        <dbReference type="Proteomes" id="UP001596116"/>
    </source>
</evidence>
<sequence>MKPPDAQGYALRDCALFNIQTRKKLAERLLISPSRLKRLTDGRDRYRCWAEPKKNGGFREIEAPLDDLKSVQARISDLLKRVNSPEYLMAPVKGRSYVDNAAAHIGARAFRLLDIEDFFPSCTDKRVFWFFNSVLCCSVDVAATMTRLATRNNHLPQGSPCSPILAFYAYLDMWEMINGIVERGQCRLSVYADDITISGAIIRGSDIWMIKETLYKFGHRYNRDKERAIIGRAANVTGVIVKDNALLLPNRQHKALAQAMRKRTTATSFKERIAIDRQIRGRVAQAEQITRHVEKRAKISTE</sequence>
<dbReference type="GO" id="GO:0003964">
    <property type="term" value="F:RNA-directed DNA polymerase activity"/>
    <property type="evidence" value="ECO:0007669"/>
    <property type="project" value="UniProtKB-KW"/>
</dbReference>
<evidence type="ECO:0000313" key="9">
    <source>
        <dbReference type="EMBL" id="MFC6035778.1"/>
    </source>
</evidence>
<evidence type="ECO:0000256" key="5">
    <source>
        <dbReference type="ARBA" id="ARBA00022918"/>
    </source>
</evidence>
<gene>
    <name evidence="9" type="ORF">ACFMB1_09505</name>
</gene>
<proteinExistence type="inferred from homology"/>
<keyword evidence="4" id="KW-0460">Magnesium</keyword>
<keyword evidence="3" id="KW-0479">Metal-binding</keyword>
<dbReference type="InterPro" id="IPR000123">
    <property type="entry name" value="Reverse_transcriptase_msDNA"/>
</dbReference>
<evidence type="ECO:0000256" key="1">
    <source>
        <dbReference type="ARBA" id="ARBA00022679"/>
    </source>
</evidence>
<keyword evidence="1 9" id="KW-0808">Transferase</keyword>
<dbReference type="PROSITE" id="PS50878">
    <property type="entry name" value="RT_POL"/>
    <property type="match status" value="1"/>
</dbReference>
<evidence type="ECO:0000256" key="2">
    <source>
        <dbReference type="ARBA" id="ARBA00022695"/>
    </source>
</evidence>
<feature type="domain" description="Reverse transcriptase" evidence="8">
    <location>
        <begin position="32"/>
        <end position="241"/>
    </location>
</feature>
<accession>A0ABW1KZA4</accession>
<dbReference type="Proteomes" id="UP001596116">
    <property type="component" value="Unassembled WGS sequence"/>
</dbReference>
<evidence type="ECO:0000256" key="7">
    <source>
        <dbReference type="ARBA" id="ARBA00034120"/>
    </source>
</evidence>
<dbReference type="EMBL" id="JBHPON010000001">
    <property type="protein sequence ID" value="MFC6035778.1"/>
    <property type="molecule type" value="Genomic_DNA"/>
</dbReference>
<dbReference type="PRINTS" id="PR00866">
    <property type="entry name" value="RNADNAPOLMS"/>
</dbReference>
<dbReference type="InterPro" id="IPR000477">
    <property type="entry name" value="RT_dom"/>
</dbReference>